<dbReference type="EMBL" id="JAOTJD010000015">
    <property type="protein sequence ID" value="MFD3264226.1"/>
    <property type="molecule type" value="Genomic_DNA"/>
</dbReference>
<dbReference type="Gene3D" id="3.90.1200.10">
    <property type="match status" value="1"/>
</dbReference>
<dbReference type="Proteomes" id="UP001598130">
    <property type="component" value="Unassembled WGS sequence"/>
</dbReference>
<evidence type="ECO:0000313" key="2">
    <source>
        <dbReference type="EMBL" id="MFD3264226.1"/>
    </source>
</evidence>
<reference evidence="2 3" key="1">
    <citation type="submission" date="2022-09" db="EMBL/GenBank/DDBJ databases">
        <title>New species of Phenylobacterium.</title>
        <authorList>
            <person name="Mieszkin S."/>
        </authorList>
    </citation>
    <scope>NUCLEOTIDE SEQUENCE [LARGE SCALE GENOMIC DNA]</scope>
    <source>
        <strain evidence="2 3">HK31-G</strain>
    </source>
</reference>
<feature type="domain" description="Aminoglycoside phosphotransferase" evidence="1">
    <location>
        <begin position="38"/>
        <end position="263"/>
    </location>
</feature>
<dbReference type="Pfam" id="PF01636">
    <property type="entry name" value="APH"/>
    <property type="match status" value="1"/>
</dbReference>
<gene>
    <name evidence="2" type="ORF">OCL97_09670</name>
</gene>
<dbReference type="PANTHER" id="PTHR21310">
    <property type="entry name" value="AMINOGLYCOSIDE PHOSPHOTRANSFERASE-RELATED-RELATED"/>
    <property type="match status" value="1"/>
</dbReference>
<name>A0ABW6CR58_9CAUL</name>
<comment type="caution">
    <text evidence="2">The sequence shown here is derived from an EMBL/GenBank/DDBJ whole genome shotgun (WGS) entry which is preliminary data.</text>
</comment>
<organism evidence="2 3">
    <name type="scientific">Phenylobacterium ferrooxidans</name>
    <dbReference type="NCBI Taxonomy" id="2982689"/>
    <lineage>
        <taxon>Bacteria</taxon>
        <taxon>Pseudomonadati</taxon>
        <taxon>Pseudomonadota</taxon>
        <taxon>Alphaproteobacteria</taxon>
        <taxon>Caulobacterales</taxon>
        <taxon>Caulobacteraceae</taxon>
        <taxon>Phenylobacterium</taxon>
    </lineage>
</organism>
<sequence>MTETKSKRIPFDTDLVRRLVASQFPQWAHLPVRPVIFGGKNNTTFHLGDEMSVRLPSARAYVAQVEKEQAWLPRLAPQLPLPIPEPVGLGEPGEGYPWPWSVYRWIEGETASLERIPDLPQFARDLAGFLTVLQAIDVTDGPAAGQHNFFRGGPLATYDDQTRKAIEELRASINGAAALAIWEQALAAEWTNPPVWLHGDVAAGNLLVRDGRLSAVIDFGILGVGDPACDLAIAWTLLHGEARAAFREALPLDQGTWARGRGWTIWKALIVAAGLPGSSEEEMARSRAIIVDLVGEHTTSSRP</sequence>
<evidence type="ECO:0000259" key="1">
    <source>
        <dbReference type="Pfam" id="PF01636"/>
    </source>
</evidence>
<evidence type="ECO:0000313" key="3">
    <source>
        <dbReference type="Proteomes" id="UP001598130"/>
    </source>
</evidence>
<protein>
    <submittedName>
        <fullName evidence="2">Aminoglycoside phosphotransferase family protein</fullName>
    </submittedName>
</protein>
<keyword evidence="3" id="KW-1185">Reference proteome</keyword>
<dbReference type="InterPro" id="IPR051678">
    <property type="entry name" value="AGP_Transferase"/>
</dbReference>
<dbReference type="InterPro" id="IPR002575">
    <property type="entry name" value="Aminoglycoside_PTrfase"/>
</dbReference>
<dbReference type="RefSeq" id="WP_377369703.1">
    <property type="nucleotide sequence ID" value="NZ_JAOTJD010000015.1"/>
</dbReference>
<dbReference type="CDD" id="cd05155">
    <property type="entry name" value="APH_ChoK_like_1"/>
    <property type="match status" value="1"/>
</dbReference>
<dbReference type="InterPro" id="IPR011009">
    <property type="entry name" value="Kinase-like_dom_sf"/>
</dbReference>
<dbReference type="PANTHER" id="PTHR21310:SF42">
    <property type="entry name" value="BIFUNCTIONAL AAC_APH"/>
    <property type="match status" value="1"/>
</dbReference>
<dbReference type="Gene3D" id="3.30.200.20">
    <property type="entry name" value="Phosphorylase Kinase, domain 1"/>
    <property type="match status" value="1"/>
</dbReference>
<proteinExistence type="predicted"/>
<accession>A0ABW6CR58</accession>
<dbReference type="SUPFAM" id="SSF56112">
    <property type="entry name" value="Protein kinase-like (PK-like)"/>
    <property type="match status" value="1"/>
</dbReference>